<dbReference type="AlphaFoldDB" id="C6M1E3"/>
<comment type="caution">
    <text evidence="1">The sequence shown here is derived from an EMBL/GenBank/DDBJ whole genome shotgun (WGS) entry which is preliminary data.</text>
</comment>
<organism evidence="1 2">
    <name type="scientific">Neisseria sicca ATCC 29256</name>
    <dbReference type="NCBI Taxonomy" id="547045"/>
    <lineage>
        <taxon>Bacteria</taxon>
        <taxon>Pseudomonadati</taxon>
        <taxon>Pseudomonadota</taxon>
        <taxon>Betaproteobacteria</taxon>
        <taxon>Neisseriales</taxon>
        <taxon>Neisseriaceae</taxon>
        <taxon>Neisseria</taxon>
    </lineage>
</organism>
<evidence type="ECO:0000313" key="2">
    <source>
        <dbReference type="Proteomes" id="UP000005365"/>
    </source>
</evidence>
<protein>
    <submittedName>
        <fullName evidence="1">Uncharacterized protein</fullName>
    </submittedName>
</protein>
<dbReference type="EMBL" id="ACKO02000002">
    <property type="protein sequence ID" value="EET45621.1"/>
    <property type="molecule type" value="Genomic_DNA"/>
</dbReference>
<name>C6M1E3_NEISI</name>
<dbReference type="Proteomes" id="UP000005365">
    <property type="component" value="Unassembled WGS sequence"/>
</dbReference>
<sequence>MVLKLAEHEPNLQTWTMNYWTKSYPENLHNPHKRITKCPC</sequence>
<evidence type="ECO:0000313" key="1">
    <source>
        <dbReference type="EMBL" id="EET45621.1"/>
    </source>
</evidence>
<gene>
    <name evidence="1" type="ORF">NEISICOT_00323</name>
</gene>
<reference evidence="1" key="1">
    <citation type="submission" date="2009-07" db="EMBL/GenBank/DDBJ databases">
        <authorList>
            <person name="Weinstock G."/>
            <person name="Sodergren E."/>
            <person name="Clifton S."/>
            <person name="Fulton L."/>
            <person name="Fulton B."/>
            <person name="Courtney L."/>
            <person name="Fronick C."/>
            <person name="Harrison M."/>
            <person name="Strong C."/>
            <person name="Farmer C."/>
            <person name="Delahaunty K."/>
            <person name="Markovic C."/>
            <person name="Hall O."/>
            <person name="Minx P."/>
            <person name="Tomlinson C."/>
            <person name="Mitreva M."/>
            <person name="Nelson J."/>
            <person name="Hou S."/>
            <person name="Wollam A."/>
            <person name="Pepin K.H."/>
            <person name="Johnson M."/>
            <person name="Bhonagiri V."/>
            <person name="Nash W.E."/>
            <person name="Warren W."/>
            <person name="Chinwalla A."/>
            <person name="Mardis E.R."/>
            <person name="Wilson R.K."/>
        </authorList>
    </citation>
    <scope>NUCLEOTIDE SEQUENCE [LARGE SCALE GENOMIC DNA]</scope>
    <source>
        <strain evidence="1">ATCC 29256</strain>
    </source>
</reference>
<keyword evidence="2" id="KW-1185">Reference proteome</keyword>
<accession>C6M1E3</accession>
<proteinExistence type="predicted"/>